<dbReference type="KEGG" id="spol:FH971_10640"/>
<proteinExistence type="predicted"/>
<reference evidence="1 2" key="1">
    <citation type="submission" date="2019-06" db="EMBL/GenBank/DDBJ databases">
        <title>The genome of Shewanella sp. SM1901.</title>
        <authorList>
            <person name="Cha Q."/>
        </authorList>
    </citation>
    <scope>NUCLEOTIDE SEQUENCE [LARGE SCALE GENOMIC DNA]</scope>
    <source>
        <strain evidence="1 2">SM1901</strain>
    </source>
</reference>
<keyword evidence="2" id="KW-1185">Reference proteome</keyword>
<evidence type="ECO:0000313" key="2">
    <source>
        <dbReference type="Proteomes" id="UP000319809"/>
    </source>
</evidence>
<name>A0A4Y5YFS8_9GAMM</name>
<evidence type="ECO:0000313" key="1">
    <source>
        <dbReference type="EMBL" id="QDE31389.1"/>
    </source>
</evidence>
<dbReference type="EMBL" id="CP041036">
    <property type="protein sequence ID" value="QDE31389.1"/>
    <property type="molecule type" value="Genomic_DNA"/>
</dbReference>
<sequence>MIKLTSMWGLSLMLLTACSGVSFLGATKYIDTGYYIERWFVNPEYQEEVPEGTAFYGAAADKIKYRYIVKYYIYDGENDDVLIPSEKMWEVRKSDVDTLGNWYVDRFLYQKNGEDYVVDENYWVERKVPIQYCSDDGWCKTYISDTFVYSDGFKYDLDNVLYIKREDIYKLD</sequence>
<dbReference type="Proteomes" id="UP000319809">
    <property type="component" value="Chromosome"/>
</dbReference>
<dbReference type="AlphaFoldDB" id="A0A4Y5YFS8"/>
<gene>
    <name evidence="1" type="ORF">FH971_10640</name>
</gene>
<protein>
    <recommendedName>
        <fullName evidence="3">Lipoprotein</fullName>
    </recommendedName>
</protein>
<organism evidence="1 2">
    <name type="scientific">Shewanella polaris</name>
    <dbReference type="NCBI Taxonomy" id="2588449"/>
    <lineage>
        <taxon>Bacteria</taxon>
        <taxon>Pseudomonadati</taxon>
        <taxon>Pseudomonadota</taxon>
        <taxon>Gammaproteobacteria</taxon>
        <taxon>Alteromonadales</taxon>
        <taxon>Shewanellaceae</taxon>
        <taxon>Shewanella</taxon>
    </lineage>
</organism>
<accession>A0A4Y5YFS8</accession>
<dbReference type="RefSeq" id="WP_140234280.1">
    <property type="nucleotide sequence ID" value="NZ_CP041036.1"/>
</dbReference>
<evidence type="ECO:0008006" key="3">
    <source>
        <dbReference type="Google" id="ProtNLM"/>
    </source>
</evidence>
<dbReference type="PROSITE" id="PS51257">
    <property type="entry name" value="PROKAR_LIPOPROTEIN"/>
    <property type="match status" value="1"/>
</dbReference>